<organism evidence="1 2">
    <name type="scientific">Simonsiella muelleri ATCC 29453</name>
    <dbReference type="NCBI Taxonomy" id="641147"/>
    <lineage>
        <taxon>Bacteria</taxon>
        <taxon>Pseudomonadati</taxon>
        <taxon>Pseudomonadota</taxon>
        <taxon>Betaproteobacteria</taxon>
        <taxon>Neisseriales</taxon>
        <taxon>Neisseriaceae</taxon>
        <taxon>Simonsiella</taxon>
    </lineage>
</organism>
<dbReference type="STRING" id="641147.HMPREF9021_02657"/>
<accession>U6Q1C0</accession>
<protein>
    <submittedName>
        <fullName evidence="1">Uncharacterized protein</fullName>
    </submittedName>
</protein>
<dbReference type="RefSeq" id="WP_002643005.1">
    <property type="nucleotide sequence ID" value="NZ_CP019448.1"/>
</dbReference>
<evidence type="ECO:0000313" key="2">
    <source>
        <dbReference type="Proteomes" id="UP000017813"/>
    </source>
</evidence>
<keyword evidence="2" id="KW-1185">Reference proteome</keyword>
<dbReference type="KEGG" id="smur:BWP33_06165"/>
<dbReference type="HOGENOM" id="CLU_2304129_0_0_4"/>
<gene>
    <name evidence="1" type="ORF">HMPREF9021_02657</name>
</gene>
<name>U6Q1C0_9NEIS</name>
<reference evidence="1 2" key="2">
    <citation type="submission" date="2011-10" db="EMBL/GenBank/DDBJ databases">
        <title>The Genome Sequence of Simonsiella muelleri ATCC 29453.</title>
        <authorList>
            <consortium name="The Broad Institute Genome Sequencing Platform"/>
            <consortium name="The Broad Institute Genome Sequencing Center for Infectious Disease"/>
            <person name="Earl A."/>
            <person name="Ward D."/>
            <person name="Feldgarden M."/>
            <person name="Gevers D."/>
            <person name="Izard J."/>
            <person name="Baranova O.V."/>
            <person name="Blanton J.M."/>
            <person name="Tanner A.C."/>
            <person name="Dewhirst F."/>
            <person name="Young S.K."/>
            <person name="Zeng Q."/>
            <person name="Gargeya S."/>
            <person name="Fitzgerald M."/>
            <person name="Haas B."/>
            <person name="Abouelleil A."/>
            <person name="Alvarado L."/>
            <person name="Arachchi H.M."/>
            <person name="Berlin A."/>
            <person name="Brown A."/>
            <person name="Chapman S.B."/>
            <person name="Chen Z."/>
            <person name="Dunbar C."/>
            <person name="Freedman E."/>
            <person name="Gearin G."/>
            <person name="Goldberg J."/>
            <person name="Griggs A."/>
            <person name="Gujja S."/>
            <person name="Heiman D."/>
            <person name="Howarth C."/>
            <person name="Larson L."/>
            <person name="Lui A."/>
            <person name="MacDonald P.J.P."/>
            <person name="Montmayeur A."/>
            <person name="Murphy C."/>
            <person name="Neiman D."/>
            <person name="Pearson M."/>
            <person name="Priest M."/>
            <person name="Roberts A."/>
            <person name="Saif S."/>
            <person name="Shea T."/>
            <person name="Shenoy N."/>
            <person name="Sisk P."/>
            <person name="Stolte C."/>
            <person name="Sykes S."/>
            <person name="Wortman J."/>
            <person name="Nusbaum C."/>
            <person name="Birren B."/>
        </authorList>
    </citation>
    <scope>NUCLEOTIDE SEQUENCE [LARGE SCALE GENOMIC DNA]</scope>
    <source>
        <strain evidence="1 2">ATCC 29453</strain>
    </source>
</reference>
<sequence>MFINEEKLFELKYQLGGKFYGLTLAEIFFNKFNEFSKSGEEFEIINSIRNFYHAFIDENLCNVKFSDNSFILIEKHNGKWSYVKIFGGSYGIQLAEYKHR</sequence>
<reference evidence="1 2" key="1">
    <citation type="submission" date="2010-03" db="EMBL/GenBank/DDBJ databases">
        <authorList>
            <consortium name="The Broad Institute Genome Sequencing Platform"/>
            <person name="Ward D."/>
            <person name="Earl A."/>
            <person name="Feldgarden M."/>
            <person name="Gevers D."/>
            <person name="Young S."/>
            <person name="Zeng Q."/>
            <person name="Koehrsen M."/>
            <person name="Alvarado L."/>
            <person name="Berlin A.M."/>
            <person name="Borenstein D."/>
            <person name="Chapman S.B."/>
            <person name="Chen Z."/>
            <person name="Engels R."/>
            <person name="Freedman E."/>
            <person name="Gellesch M."/>
            <person name="Goldberg J."/>
            <person name="Griggs A."/>
            <person name="Gujja S."/>
            <person name="Heilman E.R."/>
            <person name="Heiman D.I."/>
            <person name="Hepburn T.A."/>
            <person name="Howarth C."/>
            <person name="Jen D."/>
            <person name="Larson L."/>
            <person name="Mehta T."/>
            <person name="Park D."/>
            <person name="Pearson M."/>
            <person name="Richards J."/>
            <person name="Roberts A."/>
            <person name="Saif S."/>
            <person name="Shea T.D."/>
            <person name="Shenoy N."/>
            <person name="Sisk P."/>
            <person name="Stolte C."/>
            <person name="Sykes S.N."/>
            <person name="Walk T."/>
            <person name="White J."/>
            <person name="Yandava C."/>
            <person name="Izard J."/>
            <person name="Baranova O.V."/>
            <person name="Blanton J.M."/>
            <person name="Tanner A.C."/>
            <person name="Dewhirst F."/>
            <person name="Haas B."/>
            <person name="Nusbaum C."/>
            <person name="Birren B."/>
        </authorList>
    </citation>
    <scope>NUCLEOTIDE SEQUENCE [LARGE SCALE GENOMIC DNA]</scope>
    <source>
        <strain evidence="1 2">ATCC 29453</strain>
    </source>
</reference>
<dbReference type="EMBL" id="ADCY02000063">
    <property type="protein sequence ID" value="EJZ50097.1"/>
    <property type="molecule type" value="Genomic_DNA"/>
</dbReference>
<comment type="caution">
    <text evidence="1">The sequence shown here is derived from an EMBL/GenBank/DDBJ whole genome shotgun (WGS) entry which is preliminary data.</text>
</comment>
<proteinExistence type="predicted"/>
<dbReference type="Pfam" id="PF06575">
    <property type="entry name" value="DUF1132"/>
    <property type="match status" value="1"/>
</dbReference>
<evidence type="ECO:0000313" key="1">
    <source>
        <dbReference type="EMBL" id="EJZ50097.1"/>
    </source>
</evidence>
<dbReference type="AlphaFoldDB" id="U6Q1C0"/>
<dbReference type="InterPro" id="IPR009509">
    <property type="entry name" value="DUF1132"/>
</dbReference>
<dbReference type="Proteomes" id="UP000017813">
    <property type="component" value="Unassembled WGS sequence"/>
</dbReference>